<evidence type="ECO:0000313" key="1">
    <source>
        <dbReference type="Proteomes" id="UP000050791"/>
    </source>
</evidence>
<dbReference type="Proteomes" id="UP000050791">
    <property type="component" value="Unassembled WGS sequence"/>
</dbReference>
<name>A0AA85BTS5_9TREM</name>
<evidence type="ECO:0000313" key="2">
    <source>
        <dbReference type="WBParaSite" id="SMTH1_76470.1"/>
    </source>
</evidence>
<dbReference type="WBParaSite" id="SMTH1_76470.1">
    <property type="protein sequence ID" value="SMTH1_76470.1"/>
    <property type="gene ID" value="SMTH1_76470"/>
</dbReference>
<sequence>MYFNEFYLFLIITSLIYYVNGQNKLYSSLRSRRLLPADSYTILGQAGLRRLGQCNITYAWLTSPPTSSLDAYGHATACKRLQLLNGEIIPISSSSSSLSSNGYLNNNEDLNQAEKDLNILIMNGQHH</sequence>
<protein>
    <submittedName>
        <fullName evidence="2">Uncharacterized protein</fullName>
    </submittedName>
</protein>
<accession>A0AA85BTS5</accession>
<proteinExistence type="predicted"/>
<dbReference type="AlphaFoldDB" id="A0AA85BTS5"/>
<organism evidence="1 2">
    <name type="scientific">Schistosoma mattheei</name>
    <dbReference type="NCBI Taxonomy" id="31246"/>
    <lineage>
        <taxon>Eukaryota</taxon>
        <taxon>Metazoa</taxon>
        <taxon>Spiralia</taxon>
        <taxon>Lophotrochozoa</taxon>
        <taxon>Platyhelminthes</taxon>
        <taxon>Trematoda</taxon>
        <taxon>Digenea</taxon>
        <taxon>Strigeidida</taxon>
        <taxon>Schistosomatoidea</taxon>
        <taxon>Schistosomatidae</taxon>
        <taxon>Schistosoma</taxon>
    </lineage>
</organism>
<reference evidence="2" key="1">
    <citation type="submission" date="2023-11" db="UniProtKB">
        <authorList>
            <consortium name="WormBaseParasite"/>
        </authorList>
    </citation>
    <scope>IDENTIFICATION</scope>
</reference>